<gene>
    <name evidence="2" type="ORF">F511_28407</name>
</gene>
<dbReference type="EMBL" id="KV017202">
    <property type="protein sequence ID" value="KZV18797.1"/>
    <property type="molecule type" value="Genomic_DNA"/>
</dbReference>
<evidence type="ECO:0000313" key="2">
    <source>
        <dbReference type="EMBL" id="KZV18797.1"/>
    </source>
</evidence>
<name>A0A2Z7ACM6_9LAMI</name>
<evidence type="ECO:0000256" key="1">
    <source>
        <dbReference type="SAM" id="MobiDB-lite"/>
    </source>
</evidence>
<evidence type="ECO:0000313" key="3">
    <source>
        <dbReference type="Proteomes" id="UP000250235"/>
    </source>
</evidence>
<keyword evidence="3" id="KW-1185">Reference proteome</keyword>
<sequence>MRDKRACNRAAMVSRTMRDVARRMRMRCAREGAALQAAAISPIRSTTGYETPSSPCTRRRDEICTDGFSSSNWPEQISGEEGGGGGGLKEERRGGA</sequence>
<protein>
    <submittedName>
        <fullName evidence="2">Uncharacterized protein</fullName>
    </submittedName>
</protein>
<accession>A0A2Z7ACM6</accession>
<proteinExistence type="predicted"/>
<feature type="compositionally biased region" description="Polar residues" evidence="1">
    <location>
        <begin position="45"/>
        <end position="56"/>
    </location>
</feature>
<organism evidence="2 3">
    <name type="scientific">Dorcoceras hygrometricum</name>
    <dbReference type="NCBI Taxonomy" id="472368"/>
    <lineage>
        <taxon>Eukaryota</taxon>
        <taxon>Viridiplantae</taxon>
        <taxon>Streptophyta</taxon>
        <taxon>Embryophyta</taxon>
        <taxon>Tracheophyta</taxon>
        <taxon>Spermatophyta</taxon>
        <taxon>Magnoliopsida</taxon>
        <taxon>eudicotyledons</taxon>
        <taxon>Gunneridae</taxon>
        <taxon>Pentapetalae</taxon>
        <taxon>asterids</taxon>
        <taxon>lamiids</taxon>
        <taxon>Lamiales</taxon>
        <taxon>Gesneriaceae</taxon>
        <taxon>Didymocarpoideae</taxon>
        <taxon>Trichosporeae</taxon>
        <taxon>Loxocarpinae</taxon>
        <taxon>Dorcoceras</taxon>
    </lineage>
</organism>
<dbReference type="AlphaFoldDB" id="A0A2Z7ACM6"/>
<reference evidence="2 3" key="1">
    <citation type="journal article" date="2015" name="Proc. Natl. Acad. Sci. U.S.A.">
        <title>The resurrection genome of Boea hygrometrica: A blueprint for survival of dehydration.</title>
        <authorList>
            <person name="Xiao L."/>
            <person name="Yang G."/>
            <person name="Zhang L."/>
            <person name="Yang X."/>
            <person name="Zhao S."/>
            <person name="Ji Z."/>
            <person name="Zhou Q."/>
            <person name="Hu M."/>
            <person name="Wang Y."/>
            <person name="Chen M."/>
            <person name="Xu Y."/>
            <person name="Jin H."/>
            <person name="Xiao X."/>
            <person name="Hu G."/>
            <person name="Bao F."/>
            <person name="Hu Y."/>
            <person name="Wan P."/>
            <person name="Li L."/>
            <person name="Deng X."/>
            <person name="Kuang T."/>
            <person name="Xiang C."/>
            <person name="Zhu J.K."/>
            <person name="Oliver M.J."/>
            <person name="He Y."/>
        </authorList>
    </citation>
    <scope>NUCLEOTIDE SEQUENCE [LARGE SCALE GENOMIC DNA]</scope>
    <source>
        <strain evidence="3">cv. XS01</strain>
    </source>
</reference>
<dbReference type="Proteomes" id="UP000250235">
    <property type="component" value="Unassembled WGS sequence"/>
</dbReference>
<feature type="region of interest" description="Disordered" evidence="1">
    <location>
        <begin position="45"/>
        <end position="96"/>
    </location>
</feature>